<dbReference type="OrthoDB" id="799111at2"/>
<dbReference type="eggNOG" id="COG4122">
    <property type="taxonomic scope" value="Bacteria"/>
</dbReference>
<organism evidence="1 2">
    <name type="scientific">Indibacter alkaliphilus (strain CCUG 57479 / KCTC 22604 / LW1)</name>
    <dbReference type="NCBI Taxonomy" id="1189612"/>
    <lineage>
        <taxon>Bacteria</taxon>
        <taxon>Pseudomonadati</taxon>
        <taxon>Bacteroidota</taxon>
        <taxon>Cytophagia</taxon>
        <taxon>Cytophagales</taxon>
        <taxon>Cyclobacteriaceae</taxon>
    </lineage>
</organism>
<evidence type="ECO:0008006" key="3">
    <source>
        <dbReference type="Google" id="ProtNLM"/>
    </source>
</evidence>
<dbReference type="RefSeq" id="WP_009034470.1">
    <property type="nucleotide sequence ID" value="NZ_ALWO02000031.1"/>
</dbReference>
<comment type="caution">
    <text evidence="1">The sequence shown here is derived from an EMBL/GenBank/DDBJ whole genome shotgun (WGS) entry which is preliminary data.</text>
</comment>
<keyword evidence="2" id="KW-1185">Reference proteome</keyword>
<dbReference type="SUPFAM" id="SSF53335">
    <property type="entry name" value="S-adenosyl-L-methionine-dependent methyltransferases"/>
    <property type="match status" value="1"/>
</dbReference>
<dbReference type="InterPro" id="IPR029063">
    <property type="entry name" value="SAM-dependent_MTases_sf"/>
</dbReference>
<sequence>MDRIELIQNIFQKTDFENYLEIGCRKGKSFLPIRAKNKVAVDPVFKIAISRRLKWLMKWPANFQADYFQLESDVFFETQKDYLQNLGPLDVVLIDGLHNFRASLHDVLHSLTYLNDEGLIILHDCYPPHEAAAVYADVFPTEEQQQQLKGWTGEWCGDVWKTISYLMGKYPDLLDVGVINTDYGLGYVRFKTTPLSRKFEVDEDLFVKVDQLTYKELKSDPEKIINLEPASFSDTVLSWY</sequence>
<dbReference type="STRING" id="1189612.A33Q_1856"/>
<proteinExistence type="predicted"/>
<dbReference type="Gene3D" id="3.40.50.150">
    <property type="entry name" value="Vaccinia Virus protein VP39"/>
    <property type="match status" value="1"/>
</dbReference>
<accession>S2E3Z6</accession>
<dbReference type="EMBL" id="ALWO02000031">
    <property type="protein sequence ID" value="EOZ96938.1"/>
    <property type="molecule type" value="Genomic_DNA"/>
</dbReference>
<protein>
    <recommendedName>
        <fullName evidence="3">Methyltransferase domain-containing protein</fullName>
    </recommendedName>
</protein>
<dbReference type="Proteomes" id="UP000006073">
    <property type="component" value="Unassembled WGS sequence"/>
</dbReference>
<reference evidence="1 2" key="1">
    <citation type="journal article" date="2013" name="Genome Announc.">
        <title>Draft Genome Sequence of Indibacter alkaliphilus Strain LW1T, Isolated from Lonar Lake, a Haloalkaline Lake in the Buldana District of Maharashtra, India.</title>
        <authorList>
            <person name="Singh A."/>
            <person name="Kumar Jangir P."/>
            <person name="Sharma R."/>
            <person name="Singh A."/>
            <person name="Kumar Pinnaka A."/>
            <person name="Shivaji S."/>
        </authorList>
    </citation>
    <scope>NUCLEOTIDE SEQUENCE [LARGE SCALE GENOMIC DNA]</scope>
    <source>
        <strain evidence="2">CCUG 57479 / KCTC 22604 / LW1</strain>
    </source>
</reference>
<evidence type="ECO:0000313" key="2">
    <source>
        <dbReference type="Proteomes" id="UP000006073"/>
    </source>
</evidence>
<name>S2E3Z6_INDAL</name>
<evidence type="ECO:0000313" key="1">
    <source>
        <dbReference type="EMBL" id="EOZ96938.1"/>
    </source>
</evidence>
<dbReference type="Pfam" id="PF13578">
    <property type="entry name" value="Methyltransf_24"/>
    <property type="match status" value="1"/>
</dbReference>
<gene>
    <name evidence="1" type="ORF">A33Q_1856</name>
</gene>
<dbReference type="AlphaFoldDB" id="S2E3Z6"/>